<dbReference type="InterPro" id="IPR000943">
    <property type="entry name" value="RNA_pol_sigma70"/>
</dbReference>
<feature type="region of interest" description="Disordered" evidence="1">
    <location>
        <begin position="1"/>
        <end position="21"/>
    </location>
</feature>
<evidence type="ECO:0000259" key="2">
    <source>
        <dbReference type="PROSITE" id="PS00716"/>
    </source>
</evidence>
<dbReference type="SUPFAM" id="SSF88659">
    <property type="entry name" value="Sigma3 and sigma4 domains of RNA polymerase sigma factors"/>
    <property type="match status" value="1"/>
</dbReference>
<name>A0A328C7K5_9DELT</name>
<evidence type="ECO:0000313" key="3">
    <source>
        <dbReference type="EMBL" id="RAL20535.1"/>
    </source>
</evidence>
<proteinExistence type="predicted"/>
<keyword evidence="3" id="KW-0238">DNA-binding</keyword>
<dbReference type="InterPro" id="IPR036388">
    <property type="entry name" value="WH-like_DNA-bd_sf"/>
</dbReference>
<dbReference type="InterPro" id="IPR013324">
    <property type="entry name" value="RNA_pol_sigma_r3/r4-like"/>
</dbReference>
<dbReference type="OrthoDB" id="5509613at2"/>
<dbReference type="InterPro" id="IPR007630">
    <property type="entry name" value="RNA_pol_sigma70_r4"/>
</dbReference>
<accession>A0A328C7K5</accession>
<dbReference type="GO" id="GO:0003700">
    <property type="term" value="F:DNA-binding transcription factor activity"/>
    <property type="evidence" value="ECO:0007669"/>
    <property type="project" value="InterPro"/>
</dbReference>
<dbReference type="Proteomes" id="UP000249169">
    <property type="component" value="Unassembled WGS sequence"/>
</dbReference>
<reference evidence="3 4" key="1">
    <citation type="submission" date="2018-05" db="EMBL/GenBank/DDBJ databases">
        <title>Lujinxingia marina gen. nov. sp. nov., a new facultative anaerobic member of the class Deltaproteobacteria, and proposal of Lujinxingaceae fam. nov.</title>
        <authorList>
            <person name="Li C.-M."/>
        </authorList>
    </citation>
    <scope>NUCLEOTIDE SEQUENCE [LARGE SCALE GENOMIC DNA]</scope>
    <source>
        <strain evidence="3 4">B210</strain>
    </source>
</reference>
<dbReference type="EMBL" id="QHKO01000009">
    <property type="protein sequence ID" value="RAL20535.1"/>
    <property type="molecule type" value="Genomic_DNA"/>
</dbReference>
<keyword evidence="4" id="KW-1185">Reference proteome</keyword>
<comment type="caution">
    <text evidence="3">The sequence shown here is derived from an EMBL/GenBank/DDBJ whole genome shotgun (WGS) entry which is preliminary data.</text>
</comment>
<gene>
    <name evidence="3" type="ORF">DL240_15965</name>
</gene>
<dbReference type="Pfam" id="PF04545">
    <property type="entry name" value="Sigma70_r4"/>
    <property type="match status" value="1"/>
</dbReference>
<dbReference type="RefSeq" id="WP_111730901.1">
    <property type="nucleotide sequence ID" value="NZ_QHKO01000009.1"/>
</dbReference>
<organism evidence="3 4">
    <name type="scientific">Lujinxingia litoralis</name>
    <dbReference type="NCBI Taxonomy" id="2211119"/>
    <lineage>
        <taxon>Bacteria</taxon>
        <taxon>Deltaproteobacteria</taxon>
        <taxon>Bradymonadales</taxon>
        <taxon>Lujinxingiaceae</taxon>
        <taxon>Lujinxingia</taxon>
    </lineage>
</organism>
<protein>
    <submittedName>
        <fullName evidence="3">DNA-binding protein</fullName>
    </submittedName>
</protein>
<dbReference type="GO" id="GO:0003677">
    <property type="term" value="F:DNA binding"/>
    <property type="evidence" value="ECO:0007669"/>
    <property type="project" value="UniProtKB-KW"/>
</dbReference>
<evidence type="ECO:0000313" key="4">
    <source>
        <dbReference type="Proteomes" id="UP000249169"/>
    </source>
</evidence>
<dbReference type="PROSITE" id="PS00716">
    <property type="entry name" value="SIGMA70_2"/>
    <property type="match status" value="1"/>
</dbReference>
<sequence>MAENKKRRRTANKRGARKGLRRSKTIALKKLSEAERQEIAEVFNSIESKRPAHRDQCRMAERPCPYVSCKYHLYLDVNPNTGSIKLNFPGLEVWELSETCALDVADRGGITLEEVGELLNLTRERIRQVEATGLEKLRDEYDD</sequence>
<evidence type="ECO:0000256" key="1">
    <source>
        <dbReference type="SAM" id="MobiDB-lite"/>
    </source>
</evidence>
<dbReference type="AlphaFoldDB" id="A0A328C7K5"/>
<dbReference type="GO" id="GO:0006352">
    <property type="term" value="P:DNA-templated transcription initiation"/>
    <property type="evidence" value="ECO:0007669"/>
    <property type="project" value="InterPro"/>
</dbReference>
<feature type="domain" description="RNA polymerase sigma-70" evidence="2">
    <location>
        <begin position="111"/>
        <end position="137"/>
    </location>
</feature>
<dbReference type="Gene3D" id="1.10.10.10">
    <property type="entry name" value="Winged helix-like DNA-binding domain superfamily/Winged helix DNA-binding domain"/>
    <property type="match status" value="1"/>
</dbReference>